<dbReference type="Proteomes" id="UP000241048">
    <property type="component" value="Unassembled WGS sequence"/>
</dbReference>
<feature type="transmembrane region" description="Helical" evidence="9">
    <location>
        <begin position="51"/>
        <end position="69"/>
    </location>
</feature>
<dbReference type="InterPro" id="IPR007387">
    <property type="entry name" value="TRAP_DctQ"/>
</dbReference>
<evidence type="ECO:0000256" key="9">
    <source>
        <dbReference type="SAM" id="Phobius"/>
    </source>
</evidence>
<comment type="caution">
    <text evidence="11">The sequence shown here is derived from an EMBL/GenBank/DDBJ whole genome shotgun (WGS) entry which is preliminary data.</text>
</comment>
<feature type="transmembrane region" description="Helical" evidence="9">
    <location>
        <begin position="130"/>
        <end position="152"/>
    </location>
</feature>
<evidence type="ECO:0000256" key="3">
    <source>
        <dbReference type="ARBA" id="ARBA00022475"/>
    </source>
</evidence>
<feature type="transmembrane region" description="Helical" evidence="9">
    <location>
        <begin position="90"/>
        <end position="110"/>
    </location>
</feature>
<dbReference type="GO" id="GO:0005886">
    <property type="term" value="C:plasma membrane"/>
    <property type="evidence" value="ECO:0007669"/>
    <property type="project" value="UniProtKB-SubCell"/>
</dbReference>
<evidence type="ECO:0000256" key="8">
    <source>
        <dbReference type="ARBA" id="ARBA00038436"/>
    </source>
</evidence>
<reference evidence="11 12" key="1">
    <citation type="submission" date="2018-03" db="EMBL/GenBank/DDBJ databases">
        <title>Lachnoclostridium SNUG30386 gen.nov., sp.nov., isolated from human faeces.</title>
        <authorList>
            <person name="Seo B."/>
            <person name="Jeon K."/>
            <person name="Ko G."/>
        </authorList>
    </citation>
    <scope>NUCLEOTIDE SEQUENCE [LARGE SCALE GENOMIC DNA]</scope>
    <source>
        <strain evidence="11 12">SNUG30386</strain>
    </source>
</reference>
<dbReference type="EMBL" id="PYLO01000001">
    <property type="protein sequence ID" value="PST38982.1"/>
    <property type="molecule type" value="Genomic_DNA"/>
</dbReference>
<keyword evidence="4" id="KW-0997">Cell inner membrane</keyword>
<dbReference type="InterPro" id="IPR055348">
    <property type="entry name" value="DctQ"/>
</dbReference>
<sequence length="166" mass="18762">MEKKKITLGSVLVNLDAIITCVTLTLCTIVVNANVLMRYFLKRPLYWSEEVATGLFVWTVFIGSAYAYRKHAHLGVDILINILPEKIRKVVKVIMDLLELVTLIMLTRTSVQYVMNTMDKLTNTLRVPSWYISGAVPIGFGLSLIFCIYFLVKDIIKVFKGKGGNN</sequence>
<dbReference type="Pfam" id="PF04290">
    <property type="entry name" value="DctQ"/>
    <property type="match status" value="1"/>
</dbReference>
<keyword evidence="6 9" id="KW-1133">Transmembrane helix</keyword>
<protein>
    <submittedName>
        <fullName evidence="11">TRAP transporter small permease</fullName>
    </submittedName>
</protein>
<evidence type="ECO:0000256" key="2">
    <source>
        <dbReference type="ARBA" id="ARBA00022448"/>
    </source>
</evidence>
<gene>
    <name evidence="11" type="ORF">C7U56_03425</name>
</gene>
<feature type="transmembrane region" description="Helical" evidence="9">
    <location>
        <begin position="12"/>
        <end position="31"/>
    </location>
</feature>
<evidence type="ECO:0000256" key="5">
    <source>
        <dbReference type="ARBA" id="ARBA00022692"/>
    </source>
</evidence>
<evidence type="ECO:0000256" key="7">
    <source>
        <dbReference type="ARBA" id="ARBA00023136"/>
    </source>
</evidence>
<proteinExistence type="inferred from homology"/>
<name>A0A2T3FUL9_9CLOT</name>
<evidence type="ECO:0000256" key="1">
    <source>
        <dbReference type="ARBA" id="ARBA00004429"/>
    </source>
</evidence>
<accession>A0A2T3FUL9</accession>
<evidence type="ECO:0000313" key="11">
    <source>
        <dbReference type="EMBL" id="PST38982.1"/>
    </source>
</evidence>
<comment type="similarity">
    <text evidence="8">Belongs to the TRAP transporter small permease family.</text>
</comment>
<evidence type="ECO:0000313" key="12">
    <source>
        <dbReference type="Proteomes" id="UP000241048"/>
    </source>
</evidence>
<feature type="domain" description="Tripartite ATP-independent periplasmic transporters DctQ component" evidence="10">
    <location>
        <begin position="28"/>
        <end position="155"/>
    </location>
</feature>
<dbReference type="GO" id="GO:0022857">
    <property type="term" value="F:transmembrane transporter activity"/>
    <property type="evidence" value="ECO:0007669"/>
    <property type="project" value="TreeGrafter"/>
</dbReference>
<evidence type="ECO:0000259" key="10">
    <source>
        <dbReference type="Pfam" id="PF04290"/>
    </source>
</evidence>
<comment type="subcellular location">
    <subcellularLocation>
        <location evidence="1">Cell inner membrane</location>
        <topology evidence="1">Multi-pass membrane protein</topology>
    </subcellularLocation>
</comment>
<organism evidence="11 12">
    <name type="scientific">Clostridium fessum</name>
    <dbReference type="NCBI Taxonomy" id="2126740"/>
    <lineage>
        <taxon>Bacteria</taxon>
        <taxon>Bacillati</taxon>
        <taxon>Bacillota</taxon>
        <taxon>Clostridia</taxon>
        <taxon>Eubacteriales</taxon>
        <taxon>Clostridiaceae</taxon>
        <taxon>Clostridium</taxon>
    </lineage>
</organism>
<dbReference type="AlphaFoldDB" id="A0A2T3FUL9"/>
<keyword evidence="7 9" id="KW-0472">Membrane</keyword>
<dbReference type="PANTHER" id="PTHR35011:SF2">
    <property type="entry name" value="2,3-DIKETO-L-GULONATE TRAP TRANSPORTER SMALL PERMEASE PROTEIN YIAM"/>
    <property type="match status" value="1"/>
</dbReference>
<evidence type="ECO:0000256" key="4">
    <source>
        <dbReference type="ARBA" id="ARBA00022519"/>
    </source>
</evidence>
<dbReference type="GO" id="GO:0015740">
    <property type="term" value="P:C4-dicarboxylate transport"/>
    <property type="evidence" value="ECO:0007669"/>
    <property type="project" value="TreeGrafter"/>
</dbReference>
<dbReference type="RefSeq" id="WP_107000140.1">
    <property type="nucleotide sequence ID" value="NZ_CAUWBW010000017.1"/>
</dbReference>
<keyword evidence="2" id="KW-0813">Transport</keyword>
<keyword evidence="3" id="KW-1003">Cell membrane</keyword>
<keyword evidence="5 9" id="KW-0812">Transmembrane</keyword>
<dbReference type="GeneID" id="79840106"/>
<dbReference type="PANTHER" id="PTHR35011">
    <property type="entry name" value="2,3-DIKETO-L-GULONATE TRAP TRANSPORTER SMALL PERMEASE PROTEIN YIAM"/>
    <property type="match status" value="1"/>
</dbReference>
<evidence type="ECO:0000256" key="6">
    <source>
        <dbReference type="ARBA" id="ARBA00022989"/>
    </source>
</evidence>
<keyword evidence="12" id="KW-1185">Reference proteome</keyword>